<dbReference type="OrthoDB" id="55910at2759"/>
<sequence length="384" mass="42312">MMPSNHPSSFSRDPSRTRLSICNSNPGPSSEEPPPSTLTKNVTVEVCGSRFCIIPSLFKHIETLHWKRNGDTLRLNADPDVFEMILQYFMFSSLPDYSGLSHLKASELLELIKPLEGVAAQRLTQYVEHYIVTTLAPPAATSSSFLRRRLPSFSSMSSRNKTKASQNPSKNSNVTENQTILNQPVKSNVVANVPSRFRAQAQHFWSNKSQSSLPTSVVRSNSCSSDGSISKLSQPSSHMGLQGQDENIMSHRYLGEDDDSSLVDGPQPHKAVVGPFPFNDVPPPPSFSQGRSEKFEFVGTYPTTVPSTPTKMLSETTTHNHIPQPKPQVLGNSELQLTSGKSASNKKVIGSKTLFRNVFGSSNKGDRGKRKMTHADWCSSEYVL</sequence>
<feature type="region of interest" description="Disordered" evidence="1">
    <location>
        <begin position="154"/>
        <end position="183"/>
    </location>
</feature>
<name>A0A9K3PU35_9STRA</name>
<dbReference type="AlphaFoldDB" id="A0A9K3PU35"/>
<protein>
    <recommendedName>
        <fullName evidence="4">BTB domain-containing protein</fullName>
    </recommendedName>
</protein>
<comment type="caution">
    <text evidence="2">The sequence shown here is derived from an EMBL/GenBank/DDBJ whole genome shotgun (WGS) entry which is preliminary data.</text>
</comment>
<organism evidence="2 3">
    <name type="scientific">Nitzschia inconspicua</name>
    <dbReference type="NCBI Taxonomy" id="303405"/>
    <lineage>
        <taxon>Eukaryota</taxon>
        <taxon>Sar</taxon>
        <taxon>Stramenopiles</taxon>
        <taxon>Ochrophyta</taxon>
        <taxon>Bacillariophyta</taxon>
        <taxon>Bacillariophyceae</taxon>
        <taxon>Bacillariophycidae</taxon>
        <taxon>Bacillariales</taxon>
        <taxon>Bacillariaceae</taxon>
        <taxon>Nitzschia</taxon>
    </lineage>
</organism>
<dbReference type="EMBL" id="JAGRRH010000015">
    <property type="protein sequence ID" value="KAG7357239.1"/>
    <property type="molecule type" value="Genomic_DNA"/>
</dbReference>
<evidence type="ECO:0000313" key="2">
    <source>
        <dbReference type="EMBL" id="KAG7357239.1"/>
    </source>
</evidence>
<proteinExistence type="predicted"/>
<gene>
    <name evidence="2" type="ORF">IV203_001927</name>
</gene>
<evidence type="ECO:0000313" key="3">
    <source>
        <dbReference type="Proteomes" id="UP000693970"/>
    </source>
</evidence>
<keyword evidence="3" id="KW-1185">Reference proteome</keyword>
<feature type="compositionally biased region" description="Polar residues" evidence="1">
    <location>
        <begin position="1"/>
        <end position="22"/>
    </location>
</feature>
<evidence type="ECO:0000256" key="1">
    <source>
        <dbReference type="SAM" id="MobiDB-lite"/>
    </source>
</evidence>
<accession>A0A9K3PU35</accession>
<feature type="compositionally biased region" description="Polar residues" evidence="1">
    <location>
        <begin position="163"/>
        <end position="183"/>
    </location>
</feature>
<feature type="region of interest" description="Disordered" evidence="1">
    <location>
        <begin position="208"/>
        <end position="241"/>
    </location>
</feature>
<reference evidence="2" key="1">
    <citation type="journal article" date="2021" name="Sci. Rep.">
        <title>Diploid genomic architecture of Nitzschia inconspicua, an elite biomass production diatom.</title>
        <authorList>
            <person name="Oliver A."/>
            <person name="Podell S."/>
            <person name="Pinowska A."/>
            <person name="Traller J.C."/>
            <person name="Smith S.R."/>
            <person name="McClure R."/>
            <person name="Beliaev A."/>
            <person name="Bohutskyi P."/>
            <person name="Hill E.A."/>
            <person name="Rabines A."/>
            <person name="Zheng H."/>
            <person name="Allen L.Z."/>
            <person name="Kuo A."/>
            <person name="Grigoriev I.V."/>
            <person name="Allen A.E."/>
            <person name="Hazlebeck D."/>
            <person name="Allen E.E."/>
        </authorList>
    </citation>
    <scope>NUCLEOTIDE SEQUENCE</scope>
    <source>
        <strain evidence="2">Hildebrandi</strain>
    </source>
</reference>
<dbReference type="Proteomes" id="UP000693970">
    <property type="component" value="Unassembled WGS sequence"/>
</dbReference>
<feature type="region of interest" description="Disordered" evidence="1">
    <location>
        <begin position="1"/>
        <end position="37"/>
    </location>
</feature>
<reference evidence="2" key="2">
    <citation type="submission" date="2021-04" db="EMBL/GenBank/DDBJ databases">
        <authorList>
            <person name="Podell S."/>
        </authorList>
    </citation>
    <scope>NUCLEOTIDE SEQUENCE</scope>
    <source>
        <strain evidence="2">Hildebrandi</strain>
    </source>
</reference>
<evidence type="ECO:0008006" key="4">
    <source>
        <dbReference type="Google" id="ProtNLM"/>
    </source>
</evidence>